<feature type="transmembrane region" description="Helical" evidence="6">
    <location>
        <begin position="460"/>
        <end position="480"/>
    </location>
</feature>
<reference evidence="7 8" key="1">
    <citation type="submission" date="2023-07" db="EMBL/GenBank/DDBJ databases">
        <title>Closed genoem sequence of Methanosarcinaceae archaeon Ac7.</title>
        <authorList>
            <person name="Poehlein A."/>
            <person name="Protasov E."/>
            <person name="Platt K."/>
            <person name="Reeh H."/>
            <person name="Daniel R."/>
            <person name="Brune A."/>
        </authorList>
    </citation>
    <scope>NUCLEOTIDE SEQUENCE [LARGE SCALE GENOMIC DNA]</scope>
    <source>
        <strain evidence="7 8">Ac7</strain>
    </source>
</reference>
<dbReference type="EMBL" id="CP131060">
    <property type="protein sequence ID" value="WNY26221.1"/>
    <property type="molecule type" value="Genomic_DNA"/>
</dbReference>
<feature type="transmembrane region" description="Helical" evidence="6">
    <location>
        <begin position="236"/>
        <end position="254"/>
    </location>
</feature>
<dbReference type="PANTHER" id="PTHR13353">
    <property type="entry name" value="TRANSMEMBRANE PROTEIN 19"/>
    <property type="match status" value="1"/>
</dbReference>
<dbReference type="Pfam" id="PF01940">
    <property type="entry name" value="DUF92"/>
    <property type="match status" value="1"/>
</dbReference>
<keyword evidence="4 6" id="KW-1133">Transmembrane helix</keyword>
<feature type="transmembrane region" description="Helical" evidence="6">
    <location>
        <begin position="41"/>
        <end position="60"/>
    </location>
</feature>
<feature type="transmembrane region" description="Helical" evidence="6">
    <location>
        <begin position="261"/>
        <end position="277"/>
    </location>
</feature>
<feature type="transmembrane region" description="Helical" evidence="6">
    <location>
        <begin position="81"/>
        <end position="101"/>
    </location>
</feature>
<evidence type="ECO:0000256" key="1">
    <source>
        <dbReference type="ARBA" id="ARBA00004141"/>
    </source>
</evidence>
<comment type="subcellular location">
    <subcellularLocation>
        <location evidence="1">Membrane</location>
        <topology evidence="1">Multi-pass membrane protein</topology>
    </subcellularLocation>
</comment>
<feature type="transmembrane region" description="Helical" evidence="6">
    <location>
        <begin position="12"/>
        <end position="35"/>
    </location>
</feature>
<dbReference type="GeneID" id="89230889"/>
<dbReference type="AlphaFoldDB" id="A0AA96VDE6"/>
<comment type="similarity">
    <text evidence="2">Belongs to the TMEM19 family.</text>
</comment>
<dbReference type="InterPro" id="IPR002794">
    <property type="entry name" value="DUF92_TMEM19"/>
</dbReference>
<dbReference type="GO" id="GO:0016020">
    <property type="term" value="C:membrane"/>
    <property type="evidence" value="ECO:0007669"/>
    <property type="project" value="UniProtKB-SubCell"/>
</dbReference>
<organism evidence="7 8">
    <name type="scientific">Methanolapillus millepedarum</name>
    <dbReference type="NCBI Taxonomy" id="3028296"/>
    <lineage>
        <taxon>Archaea</taxon>
        <taxon>Methanobacteriati</taxon>
        <taxon>Methanobacteriota</taxon>
        <taxon>Stenosarchaea group</taxon>
        <taxon>Methanomicrobia</taxon>
        <taxon>Methanosarcinales</taxon>
        <taxon>Methanosarcinaceae</taxon>
        <taxon>Methanolapillus</taxon>
    </lineage>
</organism>
<evidence type="ECO:0000256" key="2">
    <source>
        <dbReference type="ARBA" id="ARBA00009012"/>
    </source>
</evidence>
<dbReference type="RefSeq" id="WP_338102549.1">
    <property type="nucleotide sequence ID" value="NZ_CP131060.1"/>
</dbReference>
<dbReference type="NCBIfam" id="TIGR00297">
    <property type="entry name" value="TIGR00297 family protein"/>
    <property type="match status" value="1"/>
</dbReference>
<evidence type="ECO:0008006" key="9">
    <source>
        <dbReference type="Google" id="ProtNLM"/>
    </source>
</evidence>
<feature type="transmembrane region" description="Helical" evidence="6">
    <location>
        <begin position="425"/>
        <end position="448"/>
    </location>
</feature>
<feature type="transmembrane region" description="Helical" evidence="6">
    <location>
        <begin position="283"/>
        <end position="301"/>
    </location>
</feature>
<feature type="transmembrane region" description="Helical" evidence="6">
    <location>
        <begin position="107"/>
        <end position="125"/>
    </location>
</feature>
<dbReference type="PANTHER" id="PTHR13353:SF5">
    <property type="entry name" value="TRANSMEMBRANE PROTEIN 19"/>
    <property type="match status" value="1"/>
</dbReference>
<feature type="transmembrane region" description="Helical" evidence="6">
    <location>
        <begin position="213"/>
        <end position="230"/>
    </location>
</feature>
<feature type="transmembrane region" description="Helical" evidence="6">
    <location>
        <begin position="188"/>
        <end position="206"/>
    </location>
</feature>
<feature type="transmembrane region" description="Helical" evidence="6">
    <location>
        <begin position="146"/>
        <end position="168"/>
    </location>
</feature>
<gene>
    <name evidence="7" type="ORF">MsAc7_17950</name>
</gene>
<evidence type="ECO:0000256" key="6">
    <source>
        <dbReference type="SAM" id="Phobius"/>
    </source>
</evidence>
<protein>
    <recommendedName>
        <fullName evidence="9">TIGR00297 family protein</fullName>
    </recommendedName>
</protein>
<evidence type="ECO:0000256" key="4">
    <source>
        <dbReference type="ARBA" id="ARBA00022989"/>
    </source>
</evidence>
<evidence type="ECO:0000313" key="7">
    <source>
        <dbReference type="EMBL" id="WNY26221.1"/>
    </source>
</evidence>
<dbReference type="Proteomes" id="UP001303587">
    <property type="component" value="Chromosome"/>
</dbReference>
<name>A0AA96VDE6_9EURY</name>
<accession>A0AA96VDE6</accession>
<feature type="transmembrane region" description="Helical" evidence="6">
    <location>
        <begin position="345"/>
        <end position="363"/>
    </location>
</feature>
<sequence>MMNEANVSGSDIAACKLFYLTKYALGIFVIFLAPFLNMGSFVLLFVLLSVLSLTPVMEFVSKAFGLTNEAKIKKIRSDFQSAVIVLTFAFLAVALLNYFNFVFENYILFQGFAVMMFSSYSLYSITHKVTLFDDLNDKASFQNASLIHEFILVALRTAAAFLTGWWILYMTQSTGTENWMLAPDLLNQLIFISLIGAFIGSLFESIPSATDKNISVFLGSALSMWLLYLFGYQTPWNQTLIAAAFSIFLAFLAYRYKIADLSALFSAAVLGILIILFSGIEWYILLVAFFILGGGFTKYKIKYKASIGLAESKNGIRSYENVFANSIFAMALAVMFGITTQYTNYAWLSVPITFAYVGAVATATGDTMASEIGTTAKGPTFMITTFKRAKPGQDGGVSLLGECAALLGSIIIGLMAFFFGMIDSLPLSLLIAIAGGFLGTNIDSLLGATLQKKGILTNSSVNLVSTIIGGLISGILYFIIRFLI</sequence>
<feature type="transmembrane region" description="Helical" evidence="6">
    <location>
        <begin position="322"/>
        <end position="339"/>
    </location>
</feature>
<evidence type="ECO:0000256" key="5">
    <source>
        <dbReference type="ARBA" id="ARBA00023136"/>
    </source>
</evidence>
<keyword evidence="5 6" id="KW-0472">Membrane</keyword>
<evidence type="ECO:0000256" key="3">
    <source>
        <dbReference type="ARBA" id="ARBA00022692"/>
    </source>
</evidence>
<proteinExistence type="inferred from homology"/>
<evidence type="ECO:0000313" key="8">
    <source>
        <dbReference type="Proteomes" id="UP001303587"/>
    </source>
</evidence>
<feature type="transmembrane region" description="Helical" evidence="6">
    <location>
        <begin position="397"/>
        <end position="419"/>
    </location>
</feature>
<keyword evidence="8" id="KW-1185">Reference proteome</keyword>
<keyword evidence="3 6" id="KW-0812">Transmembrane</keyword>